<dbReference type="Proteomes" id="UP000000639">
    <property type="component" value="Chromosome"/>
</dbReference>
<accession>A1SVB2</accession>
<dbReference type="eggNOG" id="COG3385">
    <property type="taxonomic scope" value="Bacteria"/>
</dbReference>
<protein>
    <submittedName>
        <fullName evidence="1">Uncharacterized protein</fullName>
    </submittedName>
</protein>
<evidence type="ECO:0000313" key="2">
    <source>
        <dbReference type="Proteomes" id="UP000000639"/>
    </source>
</evidence>
<reference evidence="1 2" key="1">
    <citation type="submission" date="2007-01" db="EMBL/GenBank/DDBJ databases">
        <title>Complete sequence of Psychromonas ingrahamii 37.</title>
        <authorList>
            <consortium name="US DOE Joint Genome Institute"/>
            <person name="Copeland A."/>
            <person name="Lucas S."/>
            <person name="Lapidus A."/>
            <person name="Barry K."/>
            <person name="Detter J.C."/>
            <person name="Glavina del Rio T."/>
            <person name="Hammon N."/>
            <person name="Israni S."/>
            <person name="Dalin E."/>
            <person name="Tice H."/>
            <person name="Pitluck S."/>
            <person name="Thompson L.S."/>
            <person name="Brettin T."/>
            <person name="Bruce D."/>
            <person name="Han C."/>
            <person name="Tapia R."/>
            <person name="Schmutz J."/>
            <person name="Larimer F."/>
            <person name="Land M."/>
            <person name="Hauser L."/>
            <person name="Kyrpides N."/>
            <person name="Ivanova N."/>
            <person name="Staley J."/>
            <person name="Richardson P."/>
        </authorList>
    </citation>
    <scope>NUCLEOTIDE SEQUENCE [LARGE SCALE GENOMIC DNA]</scope>
    <source>
        <strain evidence="1 2">37</strain>
    </source>
</reference>
<keyword evidence="2" id="KW-1185">Reference proteome</keyword>
<name>A1SVB2_PSYIN</name>
<sequence>MKFVSKVLETGIHLVGKLRVDADLQWMYEGQYNGIGRPRRFDGKVNFEDLARFDYVGVLNEKIAVLYLSGLFKDP</sequence>
<dbReference type="OrthoDB" id="151236at2"/>
<dbReference type="KEGG" id="pin:Ping_1631"/>
<dbReference type="AlphaFoldDB" id="A1SVB2"/>
<dbReference type="RefSeq" id="WP_011769987.1">
    <property type="nucleotide sequence ID" value="NC_008709.1"/>
</dbReference>
<gene>
    <name evidence="1" type="ordered locus">Ping_1631</name>
</gene>
<organism evidence="1 2">
    <name type="scientific">Psychromonas ingrahamii (strain DSM 17664 / CCUG 51855 / 37)</name>
    <dbReference type="NCBI Taxonomy" id="357804"/>
    <lineage>
        <taxon>Bacteria</taxon>
        <taxon>Pseudomonadati</taxon>
        <taxon>Pseudomonadota</taxon>
        <taxon>Gammaproteobacteria</taxon>
        <taxon>Alteromonadales</taxon>
        <taxon>Psychromonadaceae</taxon>
        <taxon>Psychromonas</taxon>
    </lineage>
</organism>
<dbReference type="EMBL" id="CP000510">
    <property type="protein sequence ID" value="ABM03427.1"/>
    <property type="molecule type" value="Genomic_DNA"/>
</dbReference>
<dbReference type="HOGENOM" id="CLU_2668415_0_0_6"/>
<proteinExistence type="predicted"/>
<evidence type="ECO:0000313" key="1">
    <source>
        <dbReference type="EMBL" id="ABM03427.1"/>
    </source>
</evidence>